<dbReference type="PROSITE" id="PS50006">
    <property type="entry name" value="FHA_DOMAIN"/>
    <property type="match status" value="1"/>
</dbReference>
<feature type="region of interest" description="Disordered" evidence="1">
    <location>
        <begin position="727"/>
        <end position="760"/>
    </location>
</feature>
<feature type="region of interest" description="Disordered" evidence="1">
    <location>
        <begin position="160"/>
        <end position="292"/>
    </location>
</feature>
<dbReference type="EMBL" id="LCTW02000280">
    <property type="protein sequence ID" value="KXX75296.1"/>
    <property type="molecule type" value="Genomic_DNA"/>
</dbReference>
<dbReference type="AlphaFoldDB" id="A0A175VUU0"/>
<sequence length="760" mass="83348">MATELLTQSDQRHSDQPTSEYSLPSNSDNTPRETNCSDQVTNHTGSHDPIAVDSSLPMDVEGACNESQALDPATVASEYANNRSTATNSVTRPYASPGETGVTPDCGRESSVEPTAEDIQHYIPYIDKLLMAADLERKAIRELIQQRFQEALERGPLAGSFDARERGCPSPAHGSSQSHHHAKDTASEIHSTPKVVKPQKVIIDLTDIPEDSEPVRSPSPAQSPQSPGNKRKRNDSASKSNTQSDRERDPGPPIKRRRLADSDPTAISKHEHYLPRRRGEQSQGPASVQPVLQQPPAPLQYQSQGSPPTQIAGVRLCGQSLQPSLAPIDARDRSQALRSRENDNMQLVYILRGGAISGPPYITGAIDRHALRACSLQAQPRPFIILHPIIVIASFLTTIKSTWELSCIVREKRAAKTLKTEAKSTYFLLQRAYSKRLLLEREFDSLFERLIRIEAHNDHASLHAILELIERDCNAGLTRTPGRLAGKRAWPAGLVAGGSTIKRYRKVVPVEAPEEQSDATLNHQHFVRERPGLETAVRVQVSKDDNSHGTAHGFRKSTITIGRSAPEQAEQDPDIDLGPNKLISQQHVLISFNVKIKQWSLVVKGRNAVKVDGMPWRFGQCILQSGNVIEIGGIKLGFIELDPSMDEFEGRGRATVEAGRFLRQGCCEAGMSAVERLFLPYCTGDERTHQEAADGILPPQDHSFHGHRRVSMAASKGGVVVPPCPDACDAPQTPERSGSTPHISRGALYDGLHPRGSSRC</sequence>
<dbReference type="OrthoDB" id="5207434at2759"/>
<dbReference type="VEuPathDB" id="FungiDB:MMYC01_208667"/>
<organism evidence="3 4">
    <name type="scientific">Madurella mycetomatis</name>
    <dbReference type="NCBI Taxonomy" id="100816"/>
    <lineage>
        <taxon>Eukaryota</taxon>
        <taxon>Fungi</taxon>
        <taxon>Dikarya</taxon>
        <taxon>Ascomycota</taxon>
        <taxon>Pezizomycotina</taxon>
        <taxon>Sordariomycetes</taxon>
        <taxon>Sordariomycetidae</taxon>
        <taxon>Sordariales</taxon>
        <taxon>Sordariales incertae sedis</taxon>
        <taxon>Madurella</taxon>
    </lineage>
</organism>
<proteinExistence type="predicted"/>
<protein>
    <submittedName>
        <fullName evidence="3">Fork head protein 2</fullName>
    </submittedName>
</protein>
<reference evidence="3 4" key="1">
    <citation type="journal article" date="2016" name="Genome Announc.">
        <title>Genome Sequence of Madurella mycetomatis mm55, Isolated from a Human Mycetoma Case in Sudan.</title>
        <authorList>
            <person name="Smit S."/>
            <person name="Derks M.F."/>
            <person name="Bervoets S."/>
            <person name="Fahal A."/>
            <person name="van Leeuwen W."/>
            <person name="van Belkum A."/>
            <person name="van de Sande W.W."/>
        </authorList>
    </citation>
    <scope>NUCLEOTIDE SEQUENCE [LARGE SCALE GENOMIC DNA]</scope>
    <source>
        <strain evidence="4">mm55</strain>
    </source>
</reference>
<dbReference type="Gene3D" id="2.60.200.20">
    <property type="match status" value="1"/>
</dbReference>
<feature type="region of interest" description="Disordered" evidence="1">
    <location>
        <begin position="1"/>
        <end position="58"/>
    </location>
</feature>
<dbReference type="InterPro" id="IPR008984">
    <property type="entry name" value="SMAD_FHA_dom_sf"/>
</dbReference>
<feature type="compositionally biased region" description="Low complexity" evidence="1">
    <location>
        <begin position="218"/>
        <end position="227"/>
    </location>
</feature>
<evidence type="ECO:0000259" key="2">
    <source>
        <dbReference type="PROSITE" id="PS50006"/>
    </source>
</evidence>
<accession>A0A175VUU0</accession>
<dbReference type="STRING" id="100816.A0A175VUU0"/>
<feature type="compositionally biased region" description="Polar residues" evidence="1">
    <location>
        <begin position="16"/>
        <end position="44"/>
    </location>
</feature>
<dbReference type="Pfam" id="PF00498">
    <property type="entry name" value="FHA"/>
    <property type="match status" value="1"/>
</dbReference>
<dbReference type="SUPFAM" id="SSF49879">
    <property type="entry name" value="SMAD/FHA domain"/>
    <property type="match status" value="1"/>
</dbReference>
<evidence type="ECO:0000313" key="3">
    <source>
        <dbReference type="EMBL" id="KXX75296.1"/>
    </source>
</evidence>
<feature type="compositionally biased region" description="Basic and acidic residues" evidence="1">
    <location>
        <begin position="268"/>
        <end position="280"/>
    </location>
</feature>
<evidence type="ECO:0000256" key="1">
    <source>
        <dbReference type="SAM" id="MobiDB-lite"/>
    </source>
</evidence>
<keyword evidence="4" id="KW-1185">Reference proteome</keyword>
<comment type="caution">
    <text evidence="3">The sequence shown here is derived from an EMBL/GenBank/DDBJ whole genome shotgun (WGS) entry which is preliminary data.</text>
</comment>
<evidence type="ECO:0000313" key="4">
    <source>
        <dbReference type="Proteomes" id="UP000078237"/>
    </source>
</evidence>
<dbReference type="InterPro" id="IPR000253">
    <property type="entry name" value="FHA_dom"/>
</dbReference>
<feature type="compositionally biased region" description="Polar residues" evidence="1">
    <location>
        <begin position="80"/>
        <end position="91"/>
    </location>
</feature>
<feature type="region of interest" description="Disordered" evidence="1">
    <location>
        <begin position="80"/>
        <end position="113"/>
    </location>
</feature>
<gene>
    <name evidence="3" type="ORF">MMYC01_208667</name>
</gene>
<feature type="domain" description="FHA" evidence="2">
    <location>
        <begin position="559"/>
        <end position="616"/>
    </location>
</feature>
<name>A0A175VUU0_9PEZI</name>
<dbReference type="Proteomes" id="UP000078237">
    <property type="component" value="Unassembled WGS sequence"/>
</dbReference>